<name>A0A1V6S674_9EURO</name>
<sequence length="492" mass="55008">MTEMTNSGGAIPAEIVEPSDIEIDENEGRIIVPDTGHRIDFGERNAGLQVGVNYGNITTTFAPSQTNVALSQTIFGNLFIQDYQKVELHLTSNTLLKKARLQTGRRNAINNRSYYEPYVAVKNRAIKRRLIFLAGRFSFLDCGFAEYFQSVVPSFDQDYVQQRLKEIRQVISRGQISNPSNVGDSEIFYVGDLGEFCEAVSKTWSHDSDQAGAGTPKFIPTHRRDQEIFEYLQDAFETGYWELMLDIFLQWRKISKSLSGDVVLKVLDSLEREIRTARSQLLDEIEAQSEASIDDLAPILEGIDARIAVLSTVGDLNEPPVPEMQEVATSQVHLLHHSHHQSEESFAIKTSEVLRKEKENVGLIALILLFLIAAIVPGYKAFSISMKSKAPGSVQDADFWYLIQSSIMSVLGNLTMVIPLMKKSWFSPAYNTMWIFFFLGVTFAIISIVIYPFLNTGWSSMLAFFGSIASAASVLVMTQAAARNVPGKIKED</sequence>
<gene>
    <name evidence="2" type="ORF">PENVUL_c007G09307</name>
</gene>
<keyword evidence="3" id="KW-1185">Reference proteome</keyword>
<keyword evidence="1" id="KW-0812">Transmembrane</keyword>
<dbReference type="AlphaFoldDB" id="A0A1V6S674"/>
<feature type="transmembrane region" description="Helical" evidence="1">
    <location>
        <begin position="361"/>
        <end position="379"/>
    </location>
</feature>
<keyword evidence="1" id="KW-1133">Transmembrane helix</keyword>
<dbReference type="EMBL" id="MDYP01000007">
    <property type="protein sequence ID" value="OQE09123.1"/>
    <property type="molecule type" value="Genomic_DNA"/>
</dbReference>
<evidence type="ECO:0000313" key="3">
    <source>
        <dbReference type="Proteomes" id="UP000191518"/>
    </source>
</evidence>
<organism evidence="2 3">
    <name type="scientific">Penicillium vulpinum</name>
    <dbReference type="NCBI Taxonomy" id="29845"/>
    <lineage>
        <taxon>Eukaryota</taxon>
        <taxon>Fungi</taxon>
        <taxon>Dikarya</taxon>
        <taxon>Ascomycota</taxon>
        <taxon>Pezizomycotina</taxon>
        <taxon>Eurotiomycetes</taxon>
        <taxon>Eurotiomycetidae</taxon>
        <taxon>Eurotiales</taxon>
        <taxon>Aspergillaceae</taxon>
        <taxon>Penicillium</taxon>
    </lineage>
</organism>
<comment type="caution">
    <text evidence="2">The sequence shown here is derived from an EMBL/GenBank/DDBJ whole genome shotgun (WGS) entry which is preliminary data.</text>
</comment>
<evidence type="ECO:0000256" key="1">
    <source>
        <dbReference type="SAM" id="Phobius"/>
    </source>
</evidence>
<protein>
    <submittedName>
        <fullName evidence="2">Uncharacterized protein</fullName>
    </submittedName>
</protein>
<feature type="transmembrane region" description="Helical" evidence="1">
    <location>
        <begin position="433"/>
        <end position="454"/>
    </location>
</feature>
<proteinExistence type="predicted"/>
<dbReference type="Proteomes" id="UP000191518">
    <property type="component" value="Unassembled WGS sequence"/>
</dbReference>
<reference evidence="3" key="1">
    <citation type="journal article" date="2017" name="Nat. Microbiol.">
        <title>Global analysis of biosynthetic gene clusters reveals vast potential of secondary metabolite production in Penicillium species.</title>
        <authorList>
            <person name="Nielsen J.C."/>
            <person name="Grijseels S."/>
            <person name="Prigent S."/>
            <person name="Ji B."/>
            <person name="Dainat J."/>
            <person name="Nielsen K.F."/>
            <person name="Frisvad J.C."/>
            <person name="Workman M."/>
            <person name="Nielsen J."/>
        </authorList>
    </citation>
    <scope>NUCLEOTIDE SEQUENCE [LARGE SCALE GENOMIC DNA]</scope>
    <source>
        <strain evidence="3">IBT 29486</strain>
    </source>
</reference>
<feature type="transmembrane region" description="Helical" evidence="1">
    <location>
        <begin position="399"/>
        <end position="421"/>
    </location>
</feature>
<feature type="transmembrane region" description="Helical" evidence="1">
    <location>
        <begin position="460"/>
        <end position="482"/>
    </location>
</feature>
<evidence type="ECO:0000313" key="2">
    <source>
        <dbReference type="EMBL" id="OQE09123.1"/>
    </source>
</evidence>
<accession>A0A1V6S674</accession>
<keyword evidence="1" id="KW-0472">Membrane</keyword>